<feature type="transmembrane region" description="Helical" evidence="1">
    <location>
        <begin position="87"/>
        <end position="108"/>
    </location>
</feature>
<keyword evidence="3" id="KW-0012">Acyltransferase</keyword>
<gene>
    <name evidence="3" type="ORF">L0668_17335</name>
</gene>
<comment type="caution">
    <text evidence="3">The sequence shown here is derived from an EMBL/GenBank/DDBJ whole genome shotgun (WGS) entry which is preliminary data.</text>
</comment>
<evidence type="ECO:0000313" key="3">
    <source>
        <dbReference type="EMBL" id="MCF2949886.1"/>
    </source>
</evidence>
<keyword evidence="4" id="KW-1185">Reference proteome</keyword>
<feature type="transmembrane region" description="Helical" evidence="1">
    <location>
        <begin position="187"/>
        <end position="204"/>
    </location>
</feature>
<keyword evidence="1" id="KW-1133">Transmembrane helix</keyword>
<organism evidence="3 4">
    <name type="scientific">Paraglaciecola algarum</name>
    <dbReference type="NCBI Taxonomy" id="3050085"/>
    <lineage>
        <taxon>Bacteria</taxon>
        <taxon>Pseudomonadati</taxon>
        <taxon>Pseudomonadota</taxon>
        <taxon>Gammaproteobacteria</taxon>
        <taxon>Alteromonadales</taxon>
        <taxon>Alteromonadaceae</taxon>
        <taxon>Paraglaciecola</taxon>
    </lineage>
</organism>
<feature type="transmembrane region" description="Helical" evidence="1">
    <location>
        <begin position="244"/>
        <end position="271"/>
    </location>
</feature>
<feature type="transmembrane region" description="Helical" evidence="1">
    <location>
        <begin position="308"/>
        <end position="328"/>
    </location>
</feature>
<evidence type="ECO:0000313" key="4">
    <source>
        <dbReference type="Proteomes" id="UP001521137"/>
    </source>
</evidence>
<dbReference type="EMBL" id="JAKGAS010000012">
    <property type="protein sequence ID" value="MCF2949886.1"/>
    <property type="molecule type" value="Genomic_DNA"/>
</dbReference>
<dbReference type="GO" id="GO:0016746">
    <property type="term" value="F:acyltransferase activity"/>
    <property type="evidence" value="ECO:0007669"/>
    <property type="project" value="UniProtKB-KW"/>
</dbReference>
<feature type="domain" description="Acyltransferase 3" evidence="2">
    <location>
        <begin position="5"/>
        <end position="354"/>
    </location>
</feature>
<proteinExistence type="predicted"/>
<keyword evidence="1" id="KW-0812">Transmembrane</keyword>
<keyword evidence="3" id="KW-0808">Transferase</keyword>
<dbReference type="Proteomes" id="UP001521137">
    <property type="component" value="Unassembled WGS sequence"/>
</dbReference>
<feature type="transmembrane region" description="Helical" evidence="1">
    <location>
        <begin position="334"/>
        <end position="354"/>
    </location>
</feature>
<name>A0ABS9DE69_9ALTE</name>
<feature type="transmembrane region" description="Helical" evidence="1">
    <location>
        <begin position="159"/>
        <end position="180"/>
    </location>
</feature>
<dbReference type="InterPro" id="IPR002656">
    <property type="entry name" value="Acyl_transf_3_dom"/>
</dbReference>
<evidence type="ECO:0000256" key="1">
    <source>
        <dbReference type="SAM" id="Phobius"/>
    </source>
</evidence>
<dbReference type="InterPro" id="IPR050879">
    <property type="entry name" value="Acyltransferase_3"/>
</dbReference>
<dbReference type="PANTHER" id="PTHR23028">
    <property type="entry name" value="ACETYLTRANSFERASE"/>
    <property type="match status" value="1"/>
</dbReference>
<dbReference type="RefSeq" id="WP_235313990.1">
    <property type="nucleotide sequence ID" value="NZ_JAKGAS010000012.1"/>
</dbReference>
<dbReference type="PANTHER" id="PTHR23028:SF53">
    <property type="entry name" value="ACYL_TRANSF_3 DOMAIN-CONTAINING PROTEIN"/>
    <property type="match status" value="1"/>
</dbReference>
<feature type="transmembrane region" description="Helical" evidence="1">
    <location>
        <begin position="283"/>
        <end position="301"/>
    </location>
</feature>
<accession>A0ABS9DE69</accession>
<dbReference type="Pfam" id="PF01757">
    <property type="entry name" value="Acyl_transf_3"/>
    <property type="match status" value="1"/>
</dbReference>
<feature type="transmembrane region" description="Helical" evidence="1">
    <location>
        <begin position="12"/>
        <end position="30"/>
    </location>
</feature>
<evidence type="ECO:0000259" key="2">
    <source>
        <dbReference type="Pfam" id="PF01757"/>
    </source>
</evidence>
<feature type="transmembrane region" description="Helical" evidence="1">
    <location>
        <begin position="216"/>
        <end position="235"/>
    </location>
</feature>
<reference evidence="3 4" key="1">
    <citation type="submission" date="2022-01" db="EMBL/GenBank/DDBJ databases">
        <title>Paraglaciecola sp. G1-23.</title>
        <authorList>
            <person name="Jin M.S."/>
            <person name="Han D.M."/>
            <person name="Kim H.M."/>
            <person name="Jeon C.O."/>
        </authorList>
    </citation>
    <scope>NUCLEOTIDE SEQUENCE [LARGE SCALE GENOMIC DNA]</scope>
    <source>
        <strain evidence="3 4">G1-23</strain>
    </source>
</reference>
<keyword evidence="1" id="KW-0472">Membrane</keyword>
<sequence length="372" mass="43020">MIRFNSIESLRAWMAWWVVVGHALHLAGFSTKATDSGEQVNILLHLLLRGGTAVNVFIIISGFVIAHLLITKHEAYKNYIVRRWFRLFPIFLFSLTLAILLKPLYLAAYTEFSWVYAFEMRIERANLEDDNFFKHLILHLTMLHGIIPEEILKYASSSFLAPAWSLSLEWQFYLLAPFLVFAISRSLKLTLIITFVSLSLFYWINDVSAFSWKYNSFLLLSMPHFLIGIASRFLIENFNSKRLFWVLVTILPCFLGDKLAVIIWFIFVPILMYEANLTKLPRVFTPITNILFFNVVIQTLGKWSYSTYLIHIQIFSIFVGGFVVINNGNLTQPVAWLLILIACIVTVPVSWLLYKTIEKPFIKIGAKLTQKS</sequence>
<feature type="transmembrane region" description="Helical" evidence="1">
    <location>
        <begin position="42"/>
        <end position="66"/>
    </location>
</feature>
<protein>
    <submittedName>
        <fullName evidence="3">Acyltransferase</fullName>
    </submittedName>
</protein>